<organism evidence="1 2">
    <name type="scientific">Mucor plumbeus</name>
    <dbReference type="NCBI Taxonomy" id="97098"/>
    <lineage>
        <taxon>Eukaryota</taxon>
        <taxon>Fungi</taxon>
        <taxon>Fungi incertae sedis</taxon>
        <taxon>Mucoromycota</taxon>
        <taxon>Mucoromycotina</taxon>
        <taxon>Mucoromycetes</taxon>
        <taxon>Mucorales</taxon>
        <taxon>Mucorineae</taxon>
        <taxon>Mucoraceae</taxon>
        <taxon>Mucor</taxon>
    </lineage>
</organism>
<dbReference type="OrthoDB" id="162969at2759"/>
<reference evidence="1" key="1">
    <citation type="submission" date="2020-12" db="EMBL/GenBank/DDBJ databases">
        <title>Metabolic potential, ecology and presence of endohyphal bacteria is reflected in genomic diversity of Mucoromycotina.</title>
        <authorList>
            <person name="Muszewska A."/>
            <person name="Okrasinska A."/>
            <person name="Steczkiewicz K."/>
            <person name="Drgas O."/>
            <person name="Orlowska M."/>
            <person name="Perlinska-Lenart U."/>
            <person name="Aleksandrzak-Piekarczyk T."/>
            <person name="Szatraj K."/>
            <person name="Zielenkiewicz U."/>
            <person name="Pilsyk S."/>
            <person name="Malc E."/>
            <person name="Mieczkowski P."/>
            <person name="Kruszewska J.S."/>
            <person name="Biernat P."/>
            <person name="Pawlowska J."/>
        </authorList>
    </citation>
    <scope>NUCLEOTIDE SEQUENCE</scope>
    <source>
        <strain evidence="1">CBS 226.32</strain>
    </source>
</reference>
<comment type="caution">
    <text evidence="1">The sequence shown here is derived from an EMBL/GenBank/DDBJ whole genome shotgun (WGS) entry which is preliminary data.</text>
</comment>
<dbReference type="AlphaFoldDB" id="A0A8H7QCZ2"/>
<evidence type="ECO:0000313" key="2">
    <source>
        <dbReference type="Proteomes" id="UP000650833"/>
    </source>
</evidence>
<dbReference type="Proteomes" id="UP000650833">
    <property type="component" value="Unassembled WGS sequence"/>
</dbReference>
<gene>
    <name evidence="1" type="ORF">INT46_002500</name>
</gene>
<keyword evidence="2" id="KW-1185">Reference proteome</keyword>
<sequence>MIDWEKVSGDAIKNCWLHTGILPKTFIENMAIDSKNAFIVYDDGISFEIRKEDIQTPVKEKEENGGILDNYNDITALTLIHVGNDEVDDI</sequence>
<protein>
    <submittedName>
        <fullName evidence="1">Uncharacterized protein</fullName>
    </submittedName>
</protein>
<accession>A0A8H7QCZ2</accession>
<name>A0A8H7QCZ2_9FUNG</name>
<proteinExistence type="predicted"/>
<dbReference type="EMBL" id="JAEPRC010001515">
    <property type="protein sequence ID" value="KAG2189555.1"/>
    <property type="molecule type" value="Genomic_DNA"/>
</dbReference>
<evidence type="ECO:0000313" key="1">
    <source>
        <dbReference type="EMBL" id="KAG2189555.1"/>
    </source>
</evidence>